<dbReference type="AlphaFoldDB" id="B3SD86"/>
<reference evidence="6 7" key="1">
    <citation type="journal article" date="2008" name="Nature">
        <title>The Trichoplax genome and the nature of placozoans.</title>
        <authorList>
            <person name="Srivastava M."/>
            <person name="Begovic E."/>
            <person name="Chapman J."/>
            <person name="Putnam N.H."/>
            <person name="Hellsten U."/>
            <person name="Kawashima T."/>
            <person name="Kuo A."/>
            <person name="Mitros T."/>
            <person name="Salamov A."/>
            <person name="Carpenter M.L."/>
            <person name="Signorovitch A.Y."/>
            <person name="Moreno M.A."/>
            <person name="Kamm K."/>
            <person name="Grimwood J."/>
            <person name="Schmutz J."/>
            <person name="Shapiro H."/>
            <person name="Grigoriev I.V."/>
            <person name="Buss L.W."/>
            <person name="Schierwater B."/>
            <person name="Dellaporta S.L."/>
            <person name="Rokhsar D.S."/>
        </authorList>
    </citation>
    <scope>NUCLEOTIDE SEQUENCE [LARGE SCALE GENOMIC DNA]</scope>
    <source>
        <strain evidence="6 7">Grell-BS-1999</strain>
    </source>
</reference>
<evidence type="ECO:0000256" key="1">
    <source>
        <dbReference type="ARBA" id="ARBA00009995"/>
    </source>
</evidence>
<dbReference type="Pfam" id="PF00201">
    <property type="entry name" value="UDPGT"/>
    <property type="match status" value="1"/>
</dbReference>
<proteinExistence type="inferred from homology"/>
<dbReference type="InterPro" id="IPR035595">
    <property type="entry name" value="UDP_glycos_trans_CS"/>
</dbReference>
<comment type="catalytic activity">
    <reaction evidence="5">
        <text>glucuronate acceptor + UDP-alpha-D-glucuronate = acceptor beta-D-glucuronoside + UDP + H(+)</text>
        <dbReference type="Rhea" id="RHEA:21032"/>
        <dbReference type="ChEBI" id="CHEBI:15378"/>
        <dbReference type="ChEBI" id="CHEBI:58052"/>
        <dbReference type="ChEBI" id="CHEBI:58223"/>
        <dbReference type="ChEBI" id="CHEBI:132367"/>
        <dbReference type="ChEBI" id="CHEBI:132368"/>
        <dbReference type="EC" id="2.4.1.17"/>
    </reaction>
</comment>
<dbReference type="InParanoid" id="B3SD86"/>
<gene>
    <name evidence="6" type="ORF">TRIADDRAFT_62243</name>
</gene>
<keyword evidence="2 4" id="KW-0328">Glycosyltransferase</keyword>
<evidence type="ECO:0000313" key="6">
    <source>
        <dbReference type="EMBL" id="EDV19278.1"/>
    </source>
</evidence>
<dbReference type="OMA" id="LPXELEN"/>
<dbReference type="EMBL" id="DS985277">
    <property type="protein sequence ID" value="EDV19278.1"/>
    <property type="molecule type" value="Genomic_DNA"/>
</dbReference>
<dbReference type="OrthoDB" id="5835829at2759"/>
<dbReference type="GO" id="GO:0016020">
    <property type="term" value="C:membrane"/>
    <property type="evidence" value="ECO:0007669"/>
    <property type="project" value="UniProtKB-SubCell"/>
</dbReference>
<dbReference type="InterPro" id="IPR002213">
    <property type="entry name" value="UDP_glucos_trans"/>
</dbReference>
<dbReference type="GO" id="GO:0008194">
    <property type="term" value="F:UDP-glycosyltransferase activity"/>
    <property type="evidence" value="ECO:0000318"/>
    <property type="project" value="GO_Central"/>
</dbReference>
<dbReference type="PANTHER" id="PTHR48043:SF145">
    <property type="entry name" value="FI06409P-RELATED"/>
    <property type="match status" value="1"/>
</dbReference>
<keyword evidence="7" id="KW-1185">Reference proteome</keyword>
<dbReference type="KEGG" id="tad:TRIADDRAFT_62243"/>
<name>B3SD86_TRIAD</name>
<evidence type="ECO:0000256" key="3">
    <source>
        <dbReference type="ARBA" id="ARBA00022679"/>
    </source>
</evidence>
<protein>
    <recommendedName>
        <fullName evidence="5">UDP-glucuronosyltransferase</fullName>
        <ecNumber evidence="5">2.4.1.17</ecNumber>
    </recommendedName>
</protein>
<dbReference type="PANTHER" id="PTHR48043">
    <property type="entry name" value="EG:EG0003.4 PROTEIN-RELATED"/>
    <property type="match status" value="1"/>
</dbReference>
<dbReference type="PhylomeDB" id="B3SD86"/>
<dbReference type="PROSITE" id="PS00375">
    <property type="entry name" value="UDPGT"/>
    <property type="match status" value="1"/>
</dbReference>
<dbReference type="GeneID" id="6759434"/>
<evidence type="ECO:0000313" key="7">
    <source>
        <dbReference type="Proteomes" id="UP000009022"/>
    </source>
</evidence>
<dbReference type="Gene3D" id="3.40.50.2000">
    <property type="entry name" value="Glycogen Phosphorylase B"/>
    <property type="match status" value="1"/>
</dbReference>
<dbReference type="Proteomes" id="UP000009022">
    <property type="component" value="Unassembled WGS sequence"/>
</dbReference>
<dbReference type="SUPFAM" id="SSF53756">
    <property type="entry name" value="UDP-Glycosyltransferase/glycogen phosphorylase"/>
    <property type="match status" value="1"/>
</dbReference>
<dbReference type="eggNOG" id="KOG1192">
    <property type="taxonomic scope" value="Eukaryota"/>
</dbReference>
<evidence type="ECO:0000256" key="4">
    <source>
        <dbReference type="RuleBase" id="RU003718"/>
    </source>
</evidence>
<evidence type="ECO:0000256" key="5">
    <source>
        <dbReference type="RuleBase" id="RU362059"/>
    </source>
</evidence>
<accession>B3SD86</accession>
<dbReference type="RefSeq" id="XP_002118202.1">
    <property type="nucleotide sequence ID" value="XM_002118166.1"/>
</dbReference>
<sequence length="213" mass="23360">MFAEVKKTSLGIDSIPDLVYSRALFLLVNTDFAMDYPRSITPTTKVVGPILPKPAQSLPSDLQQFASKNPNGTEIVSFGTVVTALKYVSNVAMLFNTFGRLPYNVIWKYTEDIPQSIASNIKIIQWLPQNDLLSHLNTKVLVTHCGLNSILEGAYHGVPMIGIPDVGDQASHGPKIAAKNVGIVLNVKGMTQDDLYYAIINVTTRQDILEKNS</sequence>
<organism evidence="6 7">
    <name type="scientific">Trichoplax adhaerens</name>
    <name type="common">Trichoplax reptans</name>
    <dbReference type="NCBI Taxonomy" id="10228"/>
    <lineage>
        <taxon>Eukaryota</taxon>
        <taxon>Metazoa</taxon>
        <taxon>Placozoa</taxon>
        <taxon>Uniplacotomia</taxon>
        <taxon>Trichoplacea</taxon>
        <taxon>Trichoplacidae</taxon>
        <taxon>Trichoplax</taxon>
    </lineage>
</organism>
<evidence type="ECO:0000256" key="2">
    <source>
        <dbReference type="ARBA" id="ARBA00022676"/>
    </source>
</evidence>
<comment type="subcellular location">
    <subcellularLocation>
        <location evidence="5">Membrane</location>
        <topology evidence="5">Single-pass membrane protein</topology>
    </subcellularLocation>
</comment>
<dbReference type="FunFam" id="3.40.50.2000:FF:000021">
    <property type="entry name" value="UDP-glucuronosyltransferase"/>
    <property type="match status" value="1"/>
</dbReference>
<dbReference type="HOGENOM" id="CLU_097758_0_0_1"/>
<dbReference type="InterPro" id="IPR050271">
    <property type="entry name" value="UDP-glycosyltransferase"/>
</dbReference>
<keyword evidence="3 4" id="KW-0808">Transferase</keyword>
<dbReference type="CTD" id="6759434"/>
<dbReference type="CDD" id="cd03784">
    <property type="entry name" value="GT1_Gtf-like"/>
    <property type="match status" value="1"/>
</dbReference>
<dbReference type="EC" id="2.4.1.17" evidence="5"/>
<dbReference type="GO" id="GO:0015020">
    <property type="term" value="F:glucuronosyltransferase activity"/>
    <property type="evidence" value="ECO:0007669"/>
    <property type="project" value="UniProtKB-EC"/>
</dbReference>
<comment type="similarity">
    <text evidence="1 4">Belongs to the UDP-glycosyltransferase family.</text>
</comment>